<proteinExistence type="predicted"/>
<protein>
    <submittedName>
        <fullName evidence="1">Uncharacterized protein</fullName>
    </submittedName>
</protein>
<keyword evidence="2" id="KW-1185">Reference proteome</keyword>
<evidence type="ECO:0000313" key="1">
    <source>
        <dbReference type="EMBL" id="KAJ2923955.1"/>
    </source>
</evidence>
<gene>
    <name evidence="1" type="ORF">H1R20_g13133</name>
</gene>
<name>A0A9W8IWH6_9AGAR</name>
<reference evidence="1" key="1">
    <citation type="submission" date="2022-06" db="EMBL/GenBank/DDBJ databases">
        <title>Genome Sequence of Candolleomyces eurysporus.</title>
        <authorList>
            <person name="Buettner E."/>
        </authorList>
    </citation>
    <scope>NUCLEOTIDE SEQUENCE</scope>
    <source>
        <strain evidence="1">VTCC 930004</strain>
    </source>
</reference>
<accession>A0A9W8IWH6</accession>
<feature type="non-terminal residue" evidence="1">
    <location>
        <position position="143"/>
    </location>
</feature>
<evidence type="ECO:0000313" key="2">
    <source>
        <dbReference type="Proteomes" id="UP001140091"/>
    </source>
</evidence>
<comment type="caution">
    <text evidence="1">The sequence shown here is derived from an EMBL/GenBank/DDBJ whole genome shotgun (WGS) entry which is preliminary data.</text>
</comment>
<organism evidence="1 2">
    <name type="scientific">Candolleomyces eurysporus</name>
    <dbReference type="NCBI Taxonomy" id="2828524"/>
    <lineage>
        <taxon>Eukaryota</taxon>
        <taxon>Fungi</taxon>
        <taxon>Dikarya</taxon>
        <taxon>Basidiomycota</taxon>
        <taxon>Agaricomycotina</taxon>
        <taxon>Agaricomycetes</taxon>
        <taxon>Agaricomycetidae</taxon>
        <taxon>Agaricales</taxon>
        <taxon>Agaricineae</taxon>
        <taxon>Psathyrellaceae</taxon>
        <taxon>Candolleomyces</taxon>
    </lineage>
</organism>
<dbReference type="AlphaFoldDB" id="A0A9W8IWH6"/>
<sequence length="143" mass="15081">MTVQPPSSGNEPKVVENETRRCVGPVTIIERDKDSPIAEPDDVDVPLVAQVGDVADVVADTPPFCKTKVFQNEGRGSKGFSIVTRDEDTGIAKSYYIAETIACSIANETDMSVNSPAPGDVAKVLYCKFGGMGPEAGAEDGVM</sequence>
<dbReference type="EMBL" id="JANBPK010001262">
    <property type="protein sequence ID" value="KAJ2923955.1"/>
    <property type="molecule type" value="Genomic_DNA"/>
</dbReference>
<dbReference type="Proteomes" id="UP001140091">
    <property type="component" value="Unassembled WGS sequence"/>
</dbReference>